<name>A0ABS7Z2K7_9SPHI</name>
<sequence>MNKAIYILLSVLVLCQSCAAKDILPKPNPDKSEKPFKGVWITNVASDVLNDKQGIERAVLHCKSLDITDIFLVVWNGGYTLYPSKIMSDHFGQPIMKKFEGRDPLQEMIVVAHQHGLKVHAWFEYGFASSYNANGGHIIQKYNHWQAKDQQGNILKKNNFEWMNAFHPEVQGFVKSLVLEVVKNYNVDGVQGDDRLPALPSTGGYDEYTVQLYKNEHNGNVPPSDYLNKEWVEWRSSKLTVFLKDLYQSVKKEKPQVLVTSAPSVHPWAKTEYLQDWPKWLNDGIIDYVFPQIYRYNIEAYKATLSEQVSYLNNSTRNKFFPGVLIRNADYTPTKEFFDQMIIYNRQLGIRGEVFWFYEGLKSNLFESKK</sequence>
<evidence type="ECO:0000259" key="3">
    <source>
        <dbReference type="Pfam" id="PF02638"/>
    </source>
</evidence>
<keyword evidence="1 2" id="KW-0732">Signal</keyword>
<feature type="signal peptide" evidence="2">
    <location>
        <begin position="1"/>
        <end position="19"/>
    </location>
</feature>
<accession>A0ABS7Z2K7</accession>
<protein>
    <submittedName>
        <fullName evidence="4">Family 10 glycosylhydrolase</fullName>
    </submittedName>
</protein>
<dbReference type="InterPro" id="IPR017853">
    <property type="entry name" value="GH"/>
</dbReference>
<reference evidence="4" key="1">
    <citation type="submission" date="2020-10" db="EMBL/GenBank/DDBJ databases">
        <authorList>
            <person name="Lu T."/>
            <person name="Wang Q."/>
            <person name="Han X."/>
        </authorList>
    </citation>
    <scope>NUCLEOTIDE SEQUENCE</scope>
    <source>
        <strain evidence="4">WQ 366</strain>
    </source>
</reference>
<gene>
    <name evidence="4" type="ORF">IPZ78_04370</name>
</gene>
<dbReference type="EMBL" id="JADEYP010000005">
    <property type="protein sequence ID" value="MCA5004393.1"/>
    <property type="molecule type" value="Genomic_DNA"/>
</dbReference>
<dbReference type="Gene3D" id="3.20.20.80">
    <property type="entry name" value="Glycosidases"/>
    <property type="match status" value="1"/>
</dbReference>
<proteinExistence type="predicted"/>
<comment type="caution">
    <text evidence="4">The sequence shown here is derived from an EMBL/GenBank/DDBJ whole genome shotgun (WGS) entry which is preliminary data.</text>
</comment>
<organism evidence="4 5">
    <name type="scientific">Sphingobacterium bovistauri</name>
    <dbReference type="NCBI Taxonomy" id="2781959"/>
    <lineage>
        <taxon>Bacteria</taxon>
        <taxon>Pseudomonadati</taxon>
        <taxon>Bacteroidota</taxon>
        <taxon>Sphingobacteriia</taxon>
        <taxon>Sphingobacteriales</taxon>
        <taxon>Sphingobacteriaceae</taxon>
        <taxon>Sphingobacterium</taxon>
    </lineage>
</organism>
<dbReference type="SUPFAM" id="SSF51445">
    <property type="entry name" value="(Trans)glycosidases"/>
    <property type="match status" value="1"/>
</dbReference>
<evidence type="ECO:0000256" key="2">
    <source>
        <dbReference type="SAM" id="SignalP"/>
    </source>
</evidence>
<evidence type="ECO:0000313" key="4">
    <source>
        <dbReference type="EMBL" id="MCA5004393.1"/>
    </source>
</evidence>
<dbReference type="Pfam" id="PF02638">
    <property type="entry name" value="GHL10"/>
    <property type="match status" value="1"/>
</dbReference>
<dbReference type="RefSeq" id="WP_225551720.1">
    <property type="nucleotide sequence ID" value="NZ_JADEYP010000005.1"/>
</dbReference>
<keyword evidence="5" id="KW-1185">Reference proteome</keyword>
<dbReference type="PANTHER" id="PTHR43405:SF1">
    <property type="entry name" value="GLYCOSYL HYDROLASE DIGH"/>
    <property type="match status" value="1"/>
</dbReference>
<evidence type="ECO:0000313" key="5">
    <source>
        <dbReference type="Proteomes" id="UP001165302"/>
    </source>
</evidence>
<dbReference type="InterPro" id="IPR052177">
    <property type="entry name" value="Divisome_Glycosyl_Hydrolase"/>
</dbReference>
<evidence type="ECO:0000256" key="1">
    <source>
        <dbReference type="ARBA" id="ARBA00022729"/>
    </source>
</evidence>
<dbReference type="Proteomes" id="UP001165302">
    <property type="component" value="Unassembled WGS sequence"/>
</dbReference>
<dbReference type="PANTHER" id="PTHR43405">
    <property type="entry name" value="GLYCOSYL HYDROLASE DIGH"/>
    <property type="match status" value="1"/>
</dbReference>
<feature type="chain" id="PRO_5046072763" evidence="2">
    <location>
        <begin position="20"/>
        <end position="370"/>
    </location>
</feature>
<feature type="domain" description="Glycosyl hydrolase-like 10" evidence="3">
    <location>
        <begin position="36"/>
        <end position="307"/>
    </location>
</feature>
<dbReference type="InterPro" id="IPR003790">
    <property type="entry name" value="GHL10"/>
</dbReference>